<comment type="caution">
    <text evidence="1">The sequence shown here is derived from an EMBL/GenBank/DDBJ whole genome shotgun (WGS) entry which is preliminary data.</text>
</comment>
<dbReference type="Proteomes" id="UP001062846">
    <property type="component" value="Chromosome 1"/>
</dbReference>
<name>A0ACC0Q3G6_RHOML</name>
<gene>
    <name evidence="1" type="ORF">RHMOL_Rhmol01G0126800</name>
</gene>
<reference evidence="1" key="1">
    <citation type="submission" date="2022-02" db="EMBL/GenBank/DDBJ databases">
        <title>Plant Genome Project.</title>
        <authorList>
            <person name="Zhang R.-G."/>
        </authorList>
    </citation>
    <scope>NUCLEOTIDE SEQUENCE</scope>
    <source>
        <strain evidence="1">AT1</strain>
    </source>
</reference>
<accession>A0ACC0Q3G6</accession>
<keyword evidence="2" id="KW-1185">Reference proteome</keyword>
<protein>
    <submittedName>
        <fullName evidence="1">Uncharacterized protein</fullName>
    </submittedName>
</protein>
<organism evidence="1 2">
    <name type="scientific">Rhododendron molle</name>
    <name type="common">Chinese azalea</name>
    <name type="synonym">Azalea mollis</name>
    <dbReference type="NCBI Taxonomy" id="49168"/>
    <lineage>
        <taxon>Eukaryota</taxon>
        <taxon>Viridiplantae</taxon>
        <taxon>Streptophyta</taxon>
        <taxon>Embryophyta</taxon>
        <taxon>Tracheophyta</taxon>
        <taxon>Spermatophyta</taxon>
        <taxon>Magnoliopsida</taxon>
        <taxon>eudicotyledons</taxon>
        <taxon>Gunneridae</taxon>
        <taxon>Pentapetalae</taxon>
        <taxon>asterids</taxon>
        <taxon>Ericales</taxon>
        <taxon>Ericaceae</taxon>
        <taxon>Ericoideae</taxon>
        <taxon>Rhodoreae</taxon>
        <taxon>Rhododendron</taxon>
    </lineage>
</organism>
<evidence type="ECO:0000313" key="2">
    <source>
        <dbReference type="Proteomes" id="UP001062846"/>
    </source>
</evidence>
<dbReference type="EMBL" id="CM046388">
    <property type="protein sequence ID" value="KAI8571528.1"/>
    <property type="molecule type" value="Genomic_DNA"/>
</dbReference>
<proteinExistence type="predicted"/>
<sequence>MLSISSSSQVFMVDLIHCPTFSIPQCYGYLQGSVVTVTPTPSTFGITDAVLRMLLNPTEFFANIVVEHEYVECTATAIQAFVLFMKLYPRHCKKEIEAFIVNAVRYLEDIQMPDGSWYGNWGVCFTYGTWFALGGLAAAGKTYSNCAAVRKGVQFLLSVQRQSWGESYLSSPLKKYVLLEDNRSNLVHTSWAMMGLISFRSDPCTKLVCDILDIVTRLTSTSHCQVANQFTNGNWRIPPTGNNWRILEELHATLCSLQEYIPAMGACRVSKHGQIIE</sequence>
<evidence type="ECO:0000313" key="1">
    <source>
        <dbReference type="EMBL" id="KAI8571528.1"/>
    </source>
</evidence>